<comment type="caution">
    <text evidence="1">The sequence shown here is derived from an EMBL/GenBank/DDBJ whole genome shotgun (WGS) entry which is preliminary data.</text>
</comment>
<gene>
    <name evidence="1" type="ORF">A2961_00475</name>
</gene>
<proteinExistence type="predicted"/>
<name>A0A1F8BBY1_9BACT</name>
<dbReference type="AlphaFoldDB" id="A0A1F8BBY1"/>
<protein>
    <submittedName>
        <fullName evidence="1">Uncharacterized protein</fullName>
    </submittedName>
</protein>
<organism evidence="1 2">
    <name type="scientific">Candidatus Woesebacteria bacterium RIFCSPLOWO2_01_FULL_39_21</name>
    <dbReference type="NCBI Taxonomy" id="1802519"/>
    <lineage>
        <taxon>Bacteria</taxon>
        <taxon>Candidatus Woeseibacteriota</taxon>
    </lineage>
</organism>
<dbReference type="EMBL" id="MGHF01000045">
    <property type="protein sequence ID" value="OGM61179.1"/>
    <property type="molecule type" value="Genomic_DNA"/>
</dbReference>
<evidence type="ECO:0000313" key="1">
    <source>
        <dbReference type="EMBL" id="OGM61179.1"/>
    </source>
</evidence>
<reference evidence="1 2" key="1">
    <citation type="journal article" date="2016" name="Nat. Commun.">
        <title>Thousands of microbial genomes shed light on interconnected biogeochemical processes in an aquifer system.</title>
        <authorList>
            <person name="Anantharaman K."/>
            <person name="Brown C.T."/>
            <person name="Hug L.A."/>
            <person name="Sharon I."/>
            <person name="Castelle C.J."/>
            <person name="Probst A.J."/>
            <person name="Thomas B.C."/>
            <person name="Singh A."/>
            <person name="Wilkins M.J."/>
            <person name="Karaoz U."/>
            <person name="Brodie E.L."/>
            <person name="Williams K.H."/>
            <person name="Hubbard S.S."/>
            <person name="Banfield J.F."/>
        </authorList>
    </citation>
    <scope>NUCLEOTIDE SEQUENCE [LARGE SCALE GENOMIC DNA]</scope>
</reference>
<accession>A0A1F8BBY1</accession>
<dbReference type="STRING" id="1802519.A2961_00475"/>
<dbReference type="Proteomes" id="UP000177082">
    <property type="component" value="Unassembled WGS sequence"/>
</dbReference>
<sequence>MVSIFNMNSEPNPGFLESLARKTIQDRSSVPEALALADVDREVIPRVLSELDMAVGLFNRYLVGEDIQKIGGEVDLPYSAKLKEVLREQKLAFSNL</sequence>
<evidence type="ECO:0000313" key="2">
    <source>
        <dbReference type="Proteomes" id="UP000177082"/>
    </source>
</evidence>